<dbReference type="AlphaFoldDB" id="A0A915HEP1"/>
<evidence type="ECO:0000313" key="2">
    <source>
        <dbReference type="WBParaSite" id="nRc.2.0.1.t00056-RA"/>
    </source>
</evidence>
<sequence length="56" mass="6246">MLEGIGQGPCVSVVLSTAGDRDQDGMPSIDKHFMMVDNANDHQCHYSRYLFETNLT</sequence>
<accession>A0A915HEP1</accession>
<organism evidence="1 2">
    <name type="scientific">Romanomermis culicivorax</name>
    <name type="common">Nematode worm</name>
    <dbReference type="NCBI Taxonomy" id="13658"/>
    <lineage>
        <taxon>Eukaryota</taxon>
        <taxon>Metazoa</taxon>
        <taxon>Ecdysozoa</taxon>
        <taxon>Nematoda</taxon>
        <taxon>Enoplea</taxon>
        <taxon>Dorylaimia</taxon>
        <taxon>Mermithida</taxon>
        <taxon>Mermithoidea</taxon>
        <taxon>Mermithidae</taxon>
        <taxon>Romanomermis</taxon>
    </lineage>
</organism>
<protein>
    <submittedName>
        <fullName evidence="2">Uncharacterized protein</fullName>
    </submittedName>
</protein>
<dbReference type="Proteomes" id="UP000887565">
    <property type="component" value="Unplaced"/>
</dbReference>
<dbReference type="WBParaSite" id="nRc.2.0.1.t00056-RA">
    <property type="protein sequence ID" value="nRc.2.0.1.t00056-RA"/>
    <property type="gene ID" value="nRc.2.0.1.g00056"/>
</dbReference>
<evidence type="ECO:0000313" key="1">
    <source>
        <dbReference type="Proteomes" id="UP000887565"/>
    </source>
</evidence>
<proteinExistence type="predicted"/>
<reference evidence="2" key="1">
    <citation type="submission" date="2022-11" db="UniProtKB">
        <authorList>
            <consortium name="WormBaseParasite"/>
        </authorList>
    </citation>
    <scope>IDENTIFICATION</scope>
</reference>
<keyword evidence="1" id="KW-1185">Reference proteome</keyword>
<name>A0A915HEP1_ROMCU</name>